<evidence type="ECO:0000313" key="10">
    <source>
        <dbReference type="Proteomes" id="UP000548423"/>
    </source>
</evidence>
<dbReference type="PANTHER" id="PTHR30561">
    <property type="entry name" value="SMR FAMILY PROTON-DEPENDENT DRUG EFFLUX TRANSPORTER SUGE"/>
    <property type="match status" value="1"/>
</dbReference>
<evidence type="ECO:0000256" key="1">
    <source>
        <dbReference type="ARBA" id="ARBA00004651"/>
    </source>
</evidence>
<dbReference type="Pfam" id="PF00893">
    <property type="entry name" value="Multi_Drug_Res"/>
    <property type="match status" value="1"/>
</dbReference>
<keyword evidence="2" id="KW-0813">Transport</keyword>
<dbReference type="InterPro" id="IPR045324">
    <property type="entry name" value="Small_multidrug_res"/>
</dbReference>
<protein>
    <submittedName>
        <fullName evidence="9">Multidrug transporter EmrE-like cation transporter</fullName>
    </submittedName>
</protein>
<feature type="transmembrane region" description="Helical" evidence="8">
    <location>
        <begin position="94"/>
        <end position="114"/>
    </location>
</feature>
<keyword evidence="4 7" id="KW-0812">Transmembrane</keyword>
<dbReference type="InterPro" id="IPR000390">
    <property type="entry name" value="Small_drug/metabolite_transptr"/>
</dbReference>
<evidence type="ECO:0000256" key="3">
    <source>
        <dbReference type="ARBA" id="ARBA00022475"/>
    </source>
</evidence>
<dbReference type="SUPFAM" id="SSF103481">
    <property type="entry name" value="Multidrug resistance efflux transporter EmrE"/>
    <property type="match status" value="1"/>
</dbReference>
<feature type="transmembrane region" description="Helical" evidence="8">
    <location>
        <begin position="70"/>
        <end position="88"/>
    </location>
</feature>
<dbReference type="InterPro" id="IPR037185">
    <property type="entry name" value="EmrE-like"/>
</dbReference>
<dbReference type="Proteomes" id="UP000548423">
    <property type="component" value="Unassembled WGS sequence"/>
</dbReference>
<organism evidence="9 10">
    <name type="scientific">Neobacillus niacini</name>
    <dbReference type="NCBI Taxonomy" id="86668"/>
    <lineage>
        <taxon>Bacteria</taxon>
        <taxon>Bacillati</taxon>
        <taxon>Bacillota</taxon>
        <taxon>Bacilli</taxon>
        <taxon>Bacillales</taxon>
        <taxon>Bacillaceae</taxon>
        <taxon>Neobacillus</taxon>
    </lineage>
</organism>
<proteinExistence type="inferred from homology"/>
<keyword evidence="6 8" id="KW-0472">Membrane</keyword>
<dbReference type="GO" id="GO:0022857">
    <property type="term" value="F:transmembrane transporter activity"/>
    <property type="evidence" value="ECO:0007669"/>
    <property type="project" value="InterPro"/>
</dbReference>
<feature type="transmembrane region" description="Helical" evidence="8">
    <location>
        <begin position="18"/>
        <end position="35"/>
    </location>
</feature>
<sequence length="120" mass="12752">MSDSKGLVESKGKSESSAWLFVILAGFLEVVWASGFKYEEVPSLVVLIAILLSFDLIIRATKVIPVGTVYAVFAGIGTIGTVIVEIVFENGSVSPLRVALILLLLACIIGLKLTNKEGDV</sequence>
<evidence type="ECO:0000256" key="4">
    <source>
        <dbReference type="ARBA" id="ARBA00022692"/>
    </source>
</evidence>
<feature type="transmembrane region" description="Helical" evidence="8">
    <location>
        <begin position="41"/>
        <end position="58"/>
    </location>
</feature>
<gene>
    <name evidence="9" type="ORF">F4694_005616</name>
</gene>
<evidence type="ECO:0000256" key="8">
    <source>
        <dbReference type="SAM" id="Phobius"/>
    </source>
</evidence>
<comment type="similarity">
    <text evidence="7">Belongs to the drug/metabolite transporter (DMT) superfamily. Small multidrug resistance (SMR) (TC 2.A.7.1) family.</text>
</comment>
<comment type="caution">
    <text evidence="9">The sequence shown here is derived from an EMBL/GenBank/DDBJ whole genome shotgun (WGS) entry which is preliminary data.</text>
</comment>
<dbReference type="AlphaFoldDB" id="A0A852TIF3"/>
<evidence type="ECO:0000256" key="6">
    <source>
        <dbReference type="ARBA" id="ARBA00023136"/>
    </source>
</evidence>
<comment type="subcellular location">
    <subcellularLocation>
        <location evidence="1 7">Cell membrane</location>
        <topology evidence="1 7">Multi-pass membrane protein</topology>
    </subcellularLocation>
</comment>
<keyword evidence="5 8" id="KW-1133">Transmembrane helix</keyword>
<evidence type="ECO:0000313" key="9">
    <source>
        <dbReference type="EMBL" id="NYE08760.1"/>
    </source>
</evidence>
<dbReference type="EMBL" id="JACCBX010000016">
    <property type="protein sequence ID" value="NYE08760.1"/>
    <property type="molecule type" value="Genomic_DNA"/>
</dbReference>
<dbReference type="Gene3D" id="1.10.3730.20">
    <property type="match status" value="1"/>
</dbReference>
<dbReference type="GO" id="GO:0005886">
    <property type="term" value="C:plasma membrane"/>
    <property type="evidence" value="ECO:0007669"/>
    <property type="project" value="UniProtKB-SubCell"/>
</dbReference>
<evidence type="ECO:0000256" key="5">
    <source>
        <dbReference type="ARBA" id="ARBA00022989"/>
    </source>
</evidence>
<keyword evidence="3" id="KW-1003">Cell membrane</keyword>
<evidence type="ECO:0000256" key="2">
    <source>
        <dbReference type="ARBA" id="ARBA00022448"/>
    </source>
</evidence>
<dbReference type="PANTHER" id="PTHR30561:SF0">
    <property type="entry name" value="GUANIDINIUM EXPORTER"/>
    <property type="match status" value="1"/>
</dbReference>
<accession>A0A852TIF3</accession>
<reference evidence="10" key="2">
    <citation type="submission" date="2020-08" db="EMBL/GenBank/DDBJ databases">
        <title>The Agave Microbiome: Exploring the role of microbial communities in plant adaptations to desert environments.</title>
        <authorList>
            <person name="Partida-Martinez L.P."/>
        </authorList>
    </citation>
    <scope>NUCLEOTIDE SEQUENCE [LARGE SCALE GENOMIC DNA]</scope>
    <source>
        <strain evidence="10">AT2.8</strain>
    </source>
</reference>
<evidence type="ECO:0000256" key="7">
    <source>
        <dbReference type="RuleBase" id="RU003942"/>
    </source>
</evidence>
<name>A0A852TIF3_9BACI</name>
<reference evidence="10" key="1">
    <citation type="submission" date="2020-07" db="EMBL/GenBank/DDBJ databases">
        <authorList>
            <person name="Partida-Martinez L."/>
            <person name="Huntemann M."/>
            <person name="Clum A."/>
            <person name="Wang J."/>
            <person name="Palaniappan K."/>
            <person name="Ritter S."/>
            <person name="Chen I.-M."/>
            <person name="Stamatis D."/>
            <person name="Reddy T."/>
            <person name="O'Malley R."/>
            <person name="Daum C."/>
            <person name="Shapiro N."/>
            <person name="Ivanova N."/>
            <person name="Kyrpides N."/>
            <person name="Woyke T."/>
        </authorList>
    </citation>
    <scope>NUCLEOTIDE SEQUENCE [LARGE SCALE GENOMIC DNA]</scope>
    <source>
        <strain evidence="10">AT2.8</strain>
    </source>
</reference>